<dbReference type="Gene3D" id="2.60.120.430">
    <property type="entry name" value="Galactose-binding lectin"/>
    <property type="match status" value="1"/>
</dbReference>
<proteinExistence type="predicted"/>
<keyword evidence="1" id="KW-0472">Membrane</keyword>
<dbReference type="RefSeq" id="WP_188528611.1">
    <property type="nucleotide sequence ID" value="NZ_BMGR01000001.1"/>
</dbReference>
<accession>A0A917CJ04</accession>
<evidence type="ECO:0000313" key="3">
    <source>
        <dbReference type="Proteomes" id="UP000644756"/>
    </source>
</evidence>
<feature type="transmembrane region" description="Helical" evidence="1">
    <location>
        <begin position="86"/>
        <end position="105"/>
    </location>
</feature>
<dbReference type="PANTHER" id="PTHR33428:SF14">
    <property type="entry name" value="CARBOXYLESTERASE TYPE B DOMAIN-CONTAINING PROTEIN"/>
    <property type="match status" value="1"/>
</dbReference>
<gene>
    <name evidence="2" type="ORF">GCM10010916_04610</name>
</gene>
<evidence type="ECO:0008006" key="4">
    <source>
        <dbReference type="Google" id="ProtNLM"/>
    </source>
</evidence>
<name>A0A917CJ04_9BACL</name>
<keyword evidence="1" id="KW-1133">Transmembrane helix</keyword>
<evidence type="ECO:0000256" key="1">
    <source>
        <dbReference type="SAM" id="Phobius"/>
    </source>
</evidence>
<dbReference type="AlphaFoldDB" id="A0A917CJ04"/>
<protein>
    <recommendedName>
        <fullName evidence="4">Alpha/beta hydrolase</fullName>
    </recommendedName>
</protein>
<feature type="transmembrane region" description="Helical" evidence="1">
    <location>
        <begin position="51"/>
        <end position="79"/>
    </location>
</feature>
<dbReference type="Proteomes" id="UP000644756">
    <property type="component" value="Unassembled WGS sequence"/>
</dbReference>
<reference evidence="2" key="1">
    <citation type="journal article" date="2014" name="Int. J. Syst. Evol. Microbiol.">
        <title>Complete genome sequence of Corynebacterium casei LMG S-19264T (=DSM 44701T), isolated from a smear-ripened cheese.</title>
        <authorList>
            <consortium name="US DOE Joint Genome Institute (JGI-PGF)"/>
            <person name="Walter F."/>
            <person name="Albersmeier A."/>
            <person name="Kalinowski J."/>
            <person name="Ruckert C."/>
        </authorList>
    </citation>
    <scope>NUCLEOTIDE SEQUENCE</scope>
    <source>
        <strain evidence="2">CGMCC 1.12987</strain>
    </source>
</reference>
<keyword evidence="3" id="KW-1185">Reference proteome</keyword>
<sequence>MNQLKKRLQQLPDYDSAIYVSGMIGFNIIIMLLFFETGWNMPTGFGPAADALFILLICFAGNALLFLFANVVCLVLIWLPFRMPKLLTGLVTGAVLLFSKAFTYTNMNVKGAALLTGFMLLFGIASGIFCYLAFSKQPKTLRRRMTISISGLLLGVMVYFITGAYGLHDSSSKPVQQIEPTAIQQVQAENPALAGPYEVRYFTYGSGKDLRRKEFAEEAELITAPVDASAFITNWNKWRTRYWGFDPQSFPLNGRVWLPQGEGPFPVVLIVHGNHTMEDFSDEGYGYLGELLASRGFLTVSIDENFINYSTWTGIPNDDYPLRTWILLQHLQALDQISRTAGNVLFGKADFDKIALIGHSRGGQAAALAADYDTFYRAAGEDEMMANIHYPIDTIIAIAPTDRKLEDKYVKLNDVNYLVLHGSYDSDVTTFDGDRQYDRVSFSDSGASQYMKASLYIEHANHGQFNTTWGKMDIKLPARFLFNTRDMLPEGEQQFIAQTYISAFLESTLHEDKRYIPMFKDWQNAKQWLPETGYLSRFKSSDMVKVADFEEDKEKITASMKRARIAGTQLRTWEEQEKRNRHNVNRLNRAVLLSWNNNAGRYSISLPSRSSSGLSHASSIVFSLAHDSDVALEKQLDFSIQLTTSDGVTVALPMHKIRPIHPVFMSRYLNAGPLAPYVKNGRLKTSTESVFQDYFIPLSEFVTLDKRFDPSRLDKIEWVFDQTATGAVFLDDIYLEE</sequence>
<feature type="transmembrane region" description="Helical" evidence="1">
    <location>
        <begin position="111"/>
        <end position="134"/>
    </location>
</feature>
<dbReference type="PANTHER" id="PTHR33428">
    <property type="entry name" value="CHLOROPHYLLASE-2, CHLOROPLASTIC"/>
    <property type="match status" value="1"/>
</dbReference>
<dbReference type="Gene3D" id="3.40.50.1820">
    <property type="entry name" value="alpha/beta hydrolase"/>
    <property type="match status" value="1"/>
</dbReference>
<dbReference type="SUPFAM" id="SSF53474">
    <property type="entry name" value="alpha/beta-Hydrolases"/>
    <property type="match status" value="1"/>
</dbReference>
<organism evidence="2 3">
    <name type="scientific">Paenibacillus abyssi</name>
    <dbReference type="NCBI Taxonomy" id="1340531"/>
    <lineage>
        <taxon>Bacteria</taxon>
        <taxon>Bacillati</taxon>
        <taxon>Bacillota</taxon>
        <taxon>Bacilli</taxon>
        <taxon>Bacillales</taxon>
        <taxon>Paenibacillaceae</taxon>
        <taxon>Paenibacillus</taxon>
    </lineage>
</organism>
<dbReference type="InterPro" id="IPR029058">
    <property type="entry name" value="AB_hydrolase_fold"/>
</dbReference>
<reference evidence="2" key="2">
    <citation type="submission" date="2020-09" db="EMBL/GenBank/DDBJ databases">
        <authorList>
            <person name="Sun Q."/>
            <person name="Zhou Y."/>
        </authorList>
    </citation>
    <scope>NUCLEOTIDE SEQUENCE</scope>
    <source>
        <strain evidence="2">CGMCC 1.12987</strain>
    </source>
</reference>
<comment type="caution">
    <text evidence="2">The sequence shown here is derived from an EMBL/GenBank/DDBJ whole genome shotgun (WGS) entry which is preliminary data.</text>
</comment>
<feature type="transmembrane region" description="Helical" evidence="1">
    <location>
        <begin position="146"/>
        <end position="167"/>
    </location>
</feature>
<evidence type="ECO:0000313" key="2">
    <source>
        <dbReference type="EMBL" id="GGF90306.1"/>
    </source>
</evidence>
<feature type="transmembrane region" description="Helical" evidence="1">
    <location>
        <begin position="16"/>
        <end position="39"/>
    </location>
</feature>
<dbReference type="EMBL" id="BMGR01000001">
    <property type="protein sequence ID" value="GGF90306.1"/>
    <property type="molecule type" value="Genomic_DNA"/>
</dbReference>
<keyword evidence="1" id="KW-0812">Transmembrane</keyword>